<dbReference type="Pfam" id="PF13041">
    <property type="entry name" value="PPR_2"/>
    <property type="match status" value="1"/>
</dbReference>
<dbReference type="InterPro" id="IPR046960">
    <property type="entry name" value="PPR_At4g14850-like_plant"/>
</dbReference>
<dbReference type="Pfam" id="PF12854">
    <property type="entry name" value="PPR_1"/>
    <property type="match status" value="1"/>
</dbReference>
<feature type="repeat" description="PPR" evidence="2">
    <location>
        <begin position="173"/>
        <end position="207"/>
    </location>
</feature>
<feature type="repeat" description="PPR" evidence="2">
    <location>
        <begin position="140"/>
        <end position="170"/>
    </location>
</feature>
<dbReference type="FunFam" id="1.25.40.10:FF:000345">
    <property type="entry name" value="Pentatricopeptide repeat-containing protein"/>
    <property type="match status" value="1"/>
</dbReference>
<dbReference type="InterPro" id="IPR002885">
    <property type="entry name" value="PPR_rpt"/>
</dbReference>
<gene>
    <name evidence="3" type="ORF">ACJIZ3_024662</name>
</gene>
<protein>
    <recommendedName>
        <fullName evidence="5">Pentatricopeptide repeat-containing protein</fullName>
    </recommendedName>
</protein>
<dbReference type="PROSITE" id="PS51375">
    <property type="entry name" value="PPR"/>
    <property type="match status" value="6"/>
</dbReference>
<feature type="repeat" description="PPR" evidence="2">
    <location>
        <begin position="297"/>
        <end position="331"/>
    </location>
</feature>
<feature type="repeat" description="PPR" evidence="2">
    <location>
        <begin position="109"/>
        <end position="139"/>
    </location>
</feature>
<feature type="repeat" description="PPR" evidence="2">
    <location>
        <begin position="231"/>
        <end position="265"/>
    </location>
</feature>
<dbReference type="InterPro" id="IPR046848">
    <property type="entry name" value="E_motif"/>
</dbReference>
<evidence type="ECO:0000256" key="2">
    <source>
        <dbReference type="PROSITE-ProRule" id="PRU00708"/>
    </source>
</evidence>
<accession>A0ABD3TTU0</accession>
<dbReference type="PANTHER" id="PTHR47926:SF484">
    <property type="entry name" value="PENTATRICOPEPTIDE REPEAT-CONTAINING PROTEIN"/>
    <property type="match status" value="1"/>
</dbReference>
<dbReference type="NCBIfam" id="TIGR00756">
    <property type="entry name" value="PPR"/>
    <property type="match status" value="5"/>
</dbReference>
<sequence length="480" mass="53329">MQDRNQIPSSHLGHILRNCLSKKKSKTAILIFNRNRGTGGVTVLSAIPLVLKACASISVLAYGKALHCEIVKSGFECSLMVGTSLVDMYGKCQDIVSSRKVFDYMPDRNVITWNAMIGGYMRNGDAKSASFLFRTMAEKTSATWNEMIDGYTKNGDTEMARRVFESMPVSLKNVVTWTVMVDGYVSNGDMEAAMEVFEGMRERNFYVWSVLISGKALDAFMRMQREGFEPDQVTIASVLSACAQSGMLDFGKEVHELILRKGIELNHFILNGLVDMYAKCGDLRKARLIFEDISIKRCATWNTLISGFAIHGQCREAIEFFSKMEKSGVKPDIVTFLSLLSACAHGGFVEEGLEAFSKMERYGLKANVKHYGSLVDLFGRAGKLLEAFNLVKEMPIEPNDTIFGALLGACRTQNDTVMVEKVLELVKAMNIGHGSHYDAHYVLLSNIYAASERWEKAEGMRVAFSGKGFEKEPGCSALMF</sequence>
<dbReference type="Pfam" id="PF20431">
    <property type="entry name" value="E_motif"/>
    <property type="match status" value="1"/>
</dbReference>
<dbReference type="FunFam" id="1.25.40.10:FF:000934">
    <property type="entry name" value="Pentatricopeptide repeat-containing protein"/>
    <property type="match status" value="1"/>
</dbReference>
<reference evidence="3 4" key="1">
    <citation type="submission" date="2024-12" db="EMBL/GenBank/DDBJ databases">
        <title>The unique morphological basis and parallel evolutionary history of personate flowers in Penstemon.</title>
        <authorList>
            <person name="Depatie T.H."/>
            <person name="Wessinger C.A."/>
        </authorList>
    </citation>
    <scope>NUCLEOTIDE SEQUENCE [LARGE SCALE GENOMIC DNA]</scope>
    <source>
        <strain evidence="3">WTNN_2</strain>
        <tissue evidence="3">Leaf</tissue>
    </source>
</reference>
<dbReference type="Gene3D" id="1.25.40.10">
    <property type="entry name" value="Tetratricopeptide repeat domain"/>
    <property type="match status" value="4"/>
</dbReference>
<evidence type="ECO:0000313" key="4">
    <source>
        <dbReference type="Proteomes" id="UP001634393"/>
    </source>
</evidence>
<keyword evidence="1" id="KW-0677">Repeat</keyword>
<feature type="repeat" description="PPR" evidence="2">
    <location>
        <begin position="332"/>
        <end position="366"/>
    </location>
</feature>
<dbReference type="AlphaFoldDB" id="A0ABD3TTU0"/>
<evidence type="ECO:0000256" key="1">
    <source>
        <dbReference type="ARBA" id="ARBA00022737"/>
    </source>
</evidence>
<dbReference type="Proteomes" id="UP001634393">
    <property type="component" value="Unassembled WGS sequence"/>
</dbReference>
<evidence type="ECO:0000313" key="3">
    <source>
        <dbReference type="EMBL" id="KAL3840071.1"/>
    </source>
</evidence>
<proteinExistence type="predicted"/>
<dbReference type="EMBL" id="JBJXBP010000003">
    <property type="protein sequence ID" value="KAL3840071.1"/>
    <property type="molecule type" value="Genomic_DNA"/>
</dbReference>
<evidence type="ECO:0008006" key="5">
    <source>
        <dbReference type="Google" id="ProtNLM"/>
    </source>
</evidence>
<dbReference type="PANTHER" id="PTHR47926">
    <property type="entry name" value="PENTATRICOPEPTIDE REPEAT-CONTAINING PROTEIN"/>
    <property type="match status" value="1"/>
</dbReference>
<name>A0ABD3TTU0_9LAMI</name>
<organism evidence="3 4">
    <name type="scientific">Penstemon smallii</name>
    <dbReference type="NCBI Taxonomy" id="265156"/>
    <lineage>
        <taxon>Eukaryota</taxon>
        <taxon>Viridiplantae</taxon>
        <taxon>Streptophyta</taxon>
        <taxon>Embryophyta</taxon>
        <taxon>Tracheophyta</taxon>
        <taxon>Spermatophyta</taxon>
        <taxon>Magnoliopsida</taxon>
        <taxon>eudicotyledons</taxon>
        <taxon>Gunneridae</taxon>
        <taxon>Pentapetalae</taxon>
        <taxon>asterids</taxon>
        <taxon>lamiids</taxon>
        <taxon>Lamiales</taxon>
        <taxon>Plantaginaceae</taxon>
        <taxon>Cheloneae</taxon>
        <taxon>Penstemon</taxon>
    </lineage>
</organism>
<keyword evidence="4" id="KW-1185">Reference proteome</keyword>
<comment type="caution">
    <text evidence="3">The sequence shown here is derived from an EMBL/GenBank/DDBJ whole genome shotgun (WGS) entry which is preliminary data.</text>
</comment>
<dbReference type="Pfam" id="PF01535">
    <property type="entry name" value="PPR"/>
    <property type="match status" value="5"/>
</dbReference>
<dbReference type="InterPro" id="IPR011990">
    <property type="entry name" value="TPR-like_helical_dom_sf"/>
</dbReference>